<feature type="binding site" evidence="8">
    <location>
        <begin position="205"/>
        <end position="209"/>
    </location>
    <ligand>
        <name>ATP</name>
        <dbReference type="ChEBI" id="CHEBI:30616"/>
    </ligand>
</feature>
<dbReference type="PANTHER" id="PTHR11547">
    <property type="entry name" value="ARGININE OR CREATINE KINASE"/>
    <property type="match status" value="1"/>
</dbReference>
<dbReference type="Pfam" id="PF02807">
    <property type="entry name" value="ATP-gua_PtransN"/>
    <property type="match status" value="1"/>
</dbReference>
<dbReference type="Pfam" id="PF00217">
    <property type="entry name" value="ATP-gua_Ptrans"/>
    <property type="match status" value="1"/>
</dbReference>
<dbReference type="GO" id="GO:0005615">
    <property type="term" value="C:extracellular space"/>
    <property type="evidence" value="ECO:0007669"/>
    <property type="project" value="TreeGrafter"/>
</dbReference>
<feature type="domain" description="Phosphagen kinase N-terminal" evidence="11">
    <location>
        <begin position="89"/>
        <end position="174"/>
    </location>
</feature>
<dbReference type="EnsemblMetazoa" id="XM_031924402">
    <property type="protein sequence ID" value="XP_031780262"/>
    <property type="gene ID" value="LOC100118833"/>
</dbReference>
<dbReference type="Gene3D" id="1.10.135.10">
    <property type="entry name" value="ATP:guanido phosphotransferase, N-terminal domain"/>
    <property type="match status" value="1"/>
</dbReference>
<proteinExistence type="inferred from homology"/>
<name>A0A7M7Q194_NASVI</name>
<keyword evidence="4 8" id="KW-0547">Nucleotide-binding</keyword>
<evidence type="ECO:0000259" key="11">
    <source>
        <dbReference type="PROSITE" id="PS51509"/>
    </source>
</evidence>
<dbReference type="InterPro" id="IPR036802">
    <property type="entry name" value="ATP-guanido_PTrfase_N_sf"/>
</dbReference>
<evidence type="ECO:0000313" key="14">
    <source>
        <dbReference type="Proteomes" id="UP000002358"/>
    </source>
</evidence>
<dbReference type="GO" id="GO:0005524">
    <property type="term" value="F:ATP binding"/>
    <property type="evidence" value="ECO:0007669"/>
    <property type="project" value="UniProtKB-UniRule"/>
</dbReference>
<dbReference type="GO" id="GO:0046314">
    <property type="term" value="P:phosphocreatine biosynthetic process"/>
    <property type="evidence" value="ECO:0007669"/>
    <property type="project" value="InterPro"/>
</dbReference>
<feature type="region of interest" description="Disordered" evidence="10">
    <location>
        <begin position="7"/>
        <end position="42"/>
    </location>
</feature>
<comment type="similarity">
    <text evidence="1 7 9">Belongs to the ATP:guanido phosphotransferase family.</text>
</comment>
<dbReference type="Proteomes" id="UP000002358">
    <property type="component" value="Chromosome 2"/>
</dbReference>
<feature type="binding site" evidence="8">
    <location>
        <position position="312"/>
    </location>
    <ligand>
        <name>ATP</name>
        <dbReference type="ChEBI" id="CHEBI:30616"/>
    </ligand>
</feature>
<evidence type="ECO:0000256" key="4">
    <source>
        <dbReference type="ARBA" id="ARBA00022741"/>
    </source>
</evidence>
<dbReference type="GO" id="GO:0004111">
    <property type="term" value="F:creatine kinase activity"/>
    <property type="evidence" value="ECO:0007669"/>
    <property type="project" value="InterPro"/>
</dbReference>
<keyword evidence="3 8" id="KW-0808">Transferase</keyword>
<evidence type="ECO:0000256" key="8">
    <source>
        <dbReference type="PROSITE-ProRule" id="PRU00843"/>
    </source>
</evidence>
<dbReference type="InterPro" id="IPR022415">
    <property type="entry name" value="ATP-guanido_PTrfase_AS"/>
</dbReference>
<feature type="binding site" evidence="8">
    <location>
        <begin position="393"/>
        <end position="398"/>
    </location>
    <ligand>
        <name>ATP</name>
        <dbReference type="ChEBI" id="CHEBI:30616"/>
    </ligand>
</feature>
<dbReference type="PROSITE" id="PS00112">
    <property type="entry name" value="PHOSPHAGEN_KINASE"/>
    <property type="match status" value="1"/>
</dbReference>
<evidence type="ECO:0000256" key="9">
    <source>
        <dbReference type="RuleBase" id="RU000505"/>
    </source>
</evidence>
<dbReference type="InterPro" id="IPR022414">
    <property type="entry name" value="ATP-guanido_PTrfase_cat"/>
</dbReference>
<dbReference type="SUPFAM" id="SSF55931">
    <property type="entry name" value="Glutamine synthetase/guanido kinase"/>
    <property type="match status" value="1"/>
</dbReference>
<dbReference type="AlphaFoldDB" id="A0A7M7Q194"/>
<evidence type="ECO:0000313" key="13">
    <source>
        <dbReference type="EnsemblMetazoa" id="XP_031780262"/>
    </source>
</evidence>
<organism evidence="13 14">
    <name type="scientific">Nasonia vitripennis</name>
    <name type="common">Parasitic wasp</name>
    <dbReference type="NCBI Taxonomy" id="7425"/>
    <lineage>
        <taxon>Eukaryota</taxon>
        <taxon>Metazoa</taxon>
        <taxon>Ecdysozoa</taxon>
        <taxon>Arthropoda</taxon>
        <taxon>Hexapoda</taxon>
        <taxon>Insecta</taxon>
        <taxon>Pterygota</taxon>
        <taxon>Neoptera</taxon>
        <taxon>Endopterygota</taxon>
        <taxon>Hymenoptera</taxon>
        <taxon>Apocrita</taxon>
        <taxon>Proctotrupomorpha</taxon>
        <taxon>Chalcidoidea</taxon>
        <taxon>Pteromalidae</taxon>
        <taxon>Pteromalinae</taxon>
        <taxon>Nasonia</taxon>
    </lineage>
</organism>
<dbReference type="Gene3D" id="3.30.590.10">
    <property type="entry name" value="Glutamine synthetase/guanido kinase, catalytic domain"/>
    <property type="match status" value="1"/>
</dbReference>
<feature type="binding site" evidence="8">
    <location>
        <position position="268"/>
    </location>
    <ligand>
        <name>ATP</name>
        <dbReference type="ChEBI" id="CHEBI:30616"/>
    </ligand>
</feature>
<evidence type="ECO:0000256" key="1">
    <source>
        <dbReference type="ARBA" id="ARBA00006798"/>
    </source>
</evidence>
<sequence>MIIEKACAKEGRGGGGGKKQKPSLLSTITQKRNSRPSSLSLSRESIISDKAKLKKLSLSLSPHSYGRVTRMCDKSKCSCKKKANQAPSSVQRKLEEEYGKFATTPSDSLLKKYLTREVFDKLKTRKTRYGSSLLDVIQSGLKNPDSGIGAYAADPEAYTTFAALFDPIIEDYHEGFKPTDVHPPSNWGDASKLPSLDPEGKYVISTRVRCARSLENYPFNPTMSREQYLEIQDKISGALKSLDGDLKGEYYPLEGMDKETQQRLIDDHFLFKEGDRFLQDARACEFWPTGRGIFYNGNKTLLAWCNEEDHLRLISMQKGGDLSAVYARLIEALGKLERQQLRFARHERLGYLTFCPTNLGTTIRASVHVRLPKLAADPQELKRVAGIYNLQVRGTRGEHSESEGGVYDVSNKRRMGLTEHAALLEMGNGIAELIRREETL</sequence>
<dbReference type="GeneID" id="100118833"/>
<evidence type="ECO:0000259" key="12">
    <source>
        <dbReference type="PROSITE" id="PS51510"/>
    </source>
</evidence>
<dbReference type="InParanoid" id="A0A7M7Q194"/>
<keyword evidence="6 8" id="KW-0067">ATP-binding</keyword>
<dbReference type="InterPro" id="IPR014746">
    <property type="entry name" value="Gln_synth/guanido_kin_cat_dom"/>
</dbReference>
<dbReference type="FunFam" id="1.10.135.10:FF:000003">
    <property type="entry name" value="Three-domain arginine kinase"/>
    <property type="match status" value="1"/>
</dbReference>
<dbReference type="InterPro" id="IPR022413">
    <property type="entry name" value="ATP-guanido_PTrfase_N"/>
</dbReference>
<reference evidence="13" key="1">
    <citation type="submission" date="2021-01" db="UniProtKB">
        <authorList>
            <consortium name="EnsemblMetazoa"/>
        </authorList>
    </citation>
    <scope>IDENTIFICATION</scope>
</reference>
<dbReference type="PANTHER" id="PTHR11547:SF38">
    <property type="entry name" value="ARGININE KINASE 1-RELATED"/>
    <property type="match status" value="1"/>
</dbReference>
<dbReference type="PROSITE" id="PS51510">
    <property type="entry name" value="PHOSPHAGEN_KINASE_C"/>
    <property type="match status" value="1"/>
</dbReference>
<dbReference type="FunFam" id="3.30.590.10:FF:000006">
    <property type="entry name" value="Arginine kinase 1"/>
    <property type="match status" value="1"/>
</dbReference>
<feature type="binding site" evidence="8">
    <location>
        <begin position="364"/>
        <end position="368"/>
    </location>
    <ligand>
        <name>ATP</name>
        <dbReference type="ChEBI" id="CHEBI:30616"/>
    </ligand>
</feature>
<evidence type="ECO:0000256" key="2">
    <source>
        <dbReference type="ARBA" id="ARBA00012230"/>
    </source>
</evidence>
<dbReference type="RefSeq" id="XP_031780262.2">
    <property type="nucleotide sequence ID" value="XM_031924402.2"/>
</dbReference>
<dbReference type="PROSITE" id="PS51509">
    <property type="entry name" value="PHOSPHAGEN_KINASE_N"/>
    <property type="match status" value="1"/>
</dbReference>
<evidence type="ECO:0000256" key="7">
    <source>
        <dbReference type="PROSITE-ProRule" id="PRU00842"/>
    </source>
</evidence>
<dbReference type="SUPFAM" id="SSF48034">
    <property type="entry name" value="Guanido kinase N-terminal domain"/>
    <property type="match status" value="1"/>
</dbReference>
<evidence type="ECO:0000256" key="5">
    <source>
        <dbReference type="ARBA" id="ARBA00022777"/>
    </source>
</evidence>
<dbReference type="GO" id="GO:0004054">
    <property type="term" value="F:arginine kinase activity"/>
    <property type="evidence" value="ECO:0007669"/>
    <property type="project" value="UniProtKB-EC"/>
</dbReference>
<evidence type="ECO:0000256" key="3">
    <source>
        <dbReference type="ARBA" id="ARBA00022679"/>
    </source>
</evidence>
<dbReference type="OrthoDB" id="430219at2759"/>
<keyword evidence="5 8" id="KW-0418">Kinase</keyword>
<accession>A0A7M7Q194</accession>
<dbReference type="InterPro" id="IPR000749">
    <property type="entry name" value="ATP-guanido_PTrfase"/>
</dbReference>
<feature type="domain" description="Phosphagen kinase C-terminal" evidence="12">
    <location>
        <begin position="202"/>
        <end position="440"/>
    </location>
</feature>
<keyword evidence="14" id="KW-1185">Reference proteome</keyword>
<dbReference type="SMR" id="A0A7M7Q194"/>
<dbReference type="EC" id="2.7.3.3" evidence="2"/>
<dbReference type="CDD" id="cd07932">
    <property type="entry name" value="arginine_kinase_like"/>
    <property type="match status" value="1"/>
</dbReference>
<protein>
    <recommendedName>
        <fullName evidence="2">arginine kinase</fullName>
        <ecNumber evidence="2">2.7.3.3</ecNumber>
    </recommendedName>
</protein>
<evidence type="ECO:0000256" key="10">
    <source>
        <dbReference type="SAM" id="MobiDB-lite"/>
    </source>
</evidence>
<evidence type="ECO:0000256" key="6">
    <source>
        <dbReference type="ARBA" id="ARBA00022840"/>
    </source>
</evidence>